<dbReference type="EMBL" id="JBHSAP010000009">
    <property type="protein sequence ID" value="MFC4076572.1"/>
    <property type="molecule type" value="Genomic_DNA"/>
</dbReference>
<gene>
    <name evidence="6" type="primary">solA</name>
    <name evidence="6" type="ORF">ACFOUO_07070</name>
</gene>
<dbReference type="SUPFAM" id="SSF54373">
    <property type="entry name" value="FAD-linked reductases, C-terminal domain"/>
    <property type="match status" value="1"/>
</dbReference>
<dbReference type="Pfam" id="PF01266">
    <property type="entry name" value="DAO"/>
    <property type="match status" value="1"/>
</dbReference>
<dbReference type="SUPFAM" id="SSF51905">
    <property type="entry name" value="FAD/NAD(P)-binding domain"/>
    <property type="match status" value="1"/>
</dbReference>
<comment type="cofactor">
    <cofactor evidence="1">
        <name>FAD</name>
        <dbReference type="ChEBI" id="CHEBI:57692"/>
    </cofactor>
</comment>
<dbReference type="PANTHER" id="PTHR10961">
    <property type="entry name" value="PEROXISOMAL SARCOSINE OXIDASE"/>
    <property type="match status" value="1"/>
</dbReference>
<dbReference type="PANTHER" id="PTHR10961:SF7">
    <property type="entry name" value="FAD DEPENDENT OXIDOREDUCTASE DOMAIN-CONTAINING PROTEIN"/>
    <property type="match status" value="1"/>
</dbReference>
<keyword evidence="3" id="KW-0274">FAD</keyword>
<evidence type="ECO:0000256" key="3">
    <source>
        <dbReference type="ARBA" id="ARBA00022827"/>
    </source>
</evidence>
<evidence type="ECO:0000313" key="6">
    <source>
        <dbReference type="EMBL" id="MFC4076572.1"/>
    </source>
</evidence>
<evidence type="ECO:0000259" key="5">
    <source>
        <dbReference type="Pfam" id="PF01266"/>
    </source>
</evidence>
<evidence type="ECO:0000313" key="7">
    <source>
        <dbReference type="Proteomes" id="UP001595843"/>
    </source>
</evidence>
<name>A0ABV8JIF8_9BACL</name>
<dbReference type="InterPro" id="IPR045170">
    <property type="entry name" value="MTOX"/>
</dbReference>
<evidence type="ECO:0000256" key="2">
    <source>
        <dbReference type="ARBA" id="ARBA00022630"/>
    </source>
</evidence>
<reference evidence="7" key="1">
    <citation type="journal article" date="2019" name="Int. J. Syst. Evol. Microbiol.">
        <title>The Global Catalogue of Microorganisms (GCM) 10K type strain sequencing project: providing services to taxonomists for standard genome sequencing and annotation.</title>
        <authorList>
            <consortium name="The Broad Institute Genomics Platform"/>
            <consortium name="The Broad Institute Genome Sequencing Center for Infectious Disease"/>
            <person name="Wu L."/>
            <person name="Ma J."/>
        </authorList>
    </citation>
    <scope>NUCLEOTIDE SEQUENCE [LARGE SCALE GENOMIC DNA]</scope>
    <source>
        <strain evidence="7">IBRC-M 10813</strain>
    </source>
</reference>
<sequence length="383" mass="42545">MSAKNYDVIIIGAGSMGMSAGYFMAKNGRKTLLLDSLNPPHNKGSHHGDTRIIRHAYGEGKNYVPLALRAQALWLDLEEQVGKKLFYNTGVLNVGDSKSAFIHEVISSAKEFLLPLEIMDSQQIMDRWPGITLPGSTIGCLESASGVLKSEECIRAYRQQALAYGATILTQHPVKNLSVLKQGVRVETDEGTFLGDALILCGGAWSPKLFSQVNIQVPLHPIRTAFAWFDAAKELYEAKRFPAFNFHVEGGQFYGFPSFHGSGIKVGFHNDGKAIDPDQRIRKFEGADEEPLRGFLDTYMPHIKRLKQGQVCIYTMTLDENFIIDLHPEYPHVAVAAGFSGHGFKFSSVVGEILSELIVSGQSTYDLSPFSIKRFDHRYSIKR</sequence>
<protein>
    <submittedName>
        <fullName evidence="6">N-methyl-L-tryptophan oxidase</fullName>
        <ecNumber evidence="6">1.5.3.2</ecNumber>
    </submittedName>
</protein>
<evidence type="ECO:0000256" key="1">
    <source>
        <dbReference type="ARBA" id="ARBA00001974"/>
    </source>
</evidence>
<evidence type="ECO:0000256" key="4">
    <source>
        <dbReference type="ARBA" id="ARBA00023002"/>
    </source>
</evidence>
<dbReference type="InterPro" id="IPR006076">
    <property type="entry name" value="FAD-dep_OxRdtase"/>
</dbReference>
<keyword evidence="2" id="KW-0285">Flavoprotein</keyword>
<dbReference type="Gene3D" id="3.50.50.60">
    <property type="entry name" value="FAD/NAD(P)-binding domain"/>
    <property type="match status" value="1"/>
</dbReference>
<comment type="caution">
    <text evidence="6">The sequence shown here is derived from an EMBL/GenBank/DDBJ whole genome shotgun (WGS) entry which is preliminary data.</text>
</comment>
<dbReference type="Proteomes" id="UP001595843">
    <property type="component" value="Unassembled WGS sequence"/>
</dbReference>
<dbReference type="Gene3D" id="3.30.9.10">
    <property type="entry name" value="D-Amino Acid Oxidase, subunit A, domain 2"/>
    <property type="match status" value="1"/>
</dbReference>
<dbReference type="RefSeq" id="WP_380703633.1">
    <property type="nucleotide sequence ID" value="NZ_JBHSAP010000009.1"/>
</dbReference>
<proteinExistence type="predicted"/>
<dbReference type="GO" id="GO:0050131">
    <property type="term" value="F:N-methyl-L-amino-acid oxidase activity"/>
    <property type="evidence" value="ECO:0007669"/>
    <property type="project" value="UniProtKB-EC"/>
</dbReference>
<feature type="domain" description="FAD dependent oxidoreductase" evidence="5">
    <location>
        <begin position="7"/>
        <end position="357"/>
    </location>
</feature>
<dbReference type="EC" id="1.5.3.2" evidence="6"/>
<dbReference type="NCBIfam" id="NF008425">
    <property type="entry name" value="PRK11259.1"/>
    <property type="match status" value="1"/>
</dbReference>
<organism evidence="6 7">
    <name type="scientific">Salinithrix halophila</name>
    <dbReference type="NCBI Taxonomy" id="1485204"/>
    <lineage>
        <taxon>Bacteria</taxon>
        <taxon>Bacillati</taxon>
        <taxon>Bacillota</taxon>
        <taxon>Bacilli</taxon>
        <taxon>Bacillales</taxon>
        <taxon>Thermoactinomycetaceae</taxon>
        <taxon>Salinithrix</taxon>
    </lineage>
</organism>
<dbReference type="InterPro" id="IPR036188">
    <property type="entry name" value="FAD/NAD-bd_sf"/>
</dbReference>
<keyword evidence="4 6" id="KW-0560">Oxidoreductase</keyword>
<accession>A0ABV8JIF8</accession>
<keyword evidence="7" id="KW-1185">Reference proteome</keyword>